<sequence>MIAHVETRKQHKRKTLNMASVLQALCMLFILAASCGGNKQTPKQRYLFVSYGHSVQIDCSLSESDVNVTLYLKRFSTQPTKVVIDNVKWRQRKGVFTMTVTQPLDGGEYICKAINITGHERITKELTVIPIAAPTNDKLKVEVKPPSLSLQYEDNANISCSALGKRKLKWYKIGLGEQMTAVDKKDLINDDHYDTDGGSRIYHSRLILSIKDATKKHAGRYKCVAKSNNQKREEFVVISVRDPKKPSIRNFPPVVIASEGITITLKCKTKGSPRPKITWYKDDELLGICEGGNSRKCQSFTKIKSDFKKNSITLYQLSYTRNNGKYTCEVENFMGKFSSSARMTIFSKPVLSKRSDTNHNKVVPVQYTRKPAAILQCNLISGDPKPEITWEFQSSNCLKNTFACRPSGEWKKFDNGLKEKEQFVVAPPFGPGFYRCVATNMVGRDQQIFAVRKLPNGSSRRRRFR</sequence>
<dbReference type="GO" id="GO:0050839">
    <property type="term" value="F:cell adhesion molecule binding"/>
    <property type="evidence" value="ECO:0007669"/>
    <property type="project" value="TreeGrafter"/>
</dbReference>
<dbReference type="SMART" id="SM00408">
    <property type="entry name" value="IGc2"/>
    <property type="match status" value="4"/>
</dbReference>
<keyword evidence="5" id="KW-0393">Immunoglobulin domain</keyword>
<dbReference type="SMART" id="SM00409">
    <property type="entry name" value="IG"/>
    <property type="match status" value="3"/>
</dbReference>
<dbReference type="GO" id="GO:0005911">
    <property type="term" value="C:cell-cell junction"/>
    <property type="evidence" value="ECO:0007669"/>
    <property type="project" value="TreeGrafter"/>
</dbReference>
<dbReference type="PANTHER" id="PTHR11640:SF31">
    <property type="entry name" value="IRREGULAR CHIASM C-ROUGHEST PROTEIN-RELATED"/>
    <property type="match status" value="1"/>
</dbReference>
<dbReference type="EMBL" id="CACRXK020007082">
    <property type="protein sequence ID" value="CAB4011240.1"/>
    <property type="molecule type" value="Genomic_DNA"/>
</dbReference>
<dbReference type="InterPro" id="IPR003598">
    <property type="entry name" value="Ig_sub2"/>
</dbReference>
<dbReference type="PROSITE" id="PS50835">
    <property type="entry name" value="IG_LIKE"/>
    <property type="match status" value="3"/>
</dbReference>
<name>A0A6S7I5V2_PARCT</name>
<evidence type="ECO:0000313" key="6">
    <source>
        <dbReference type="EMBL" id="CAB4011240.1"/>
    </source>
</evidence>
<evidence type="ECO:0000256" key="3">
    <source>
        <dbReference type="ARBA" id="ARBA00023157"/>
    </source>
</evidence>
<dbReference type="GO" id="GO:0098609">
    <property type="term" value="P:cell-cell adhesion"/>
    <property type="evidence" value="ECO:0007669"/>
    <property type="project" value="TreeGrafter"/>
</dbReference>
<gene>
    <name evidence="6" type="ORF">PACLA_8A023638</name>
</gene>
<dbReference type="InterPro" id="IPR003599">
    <property type="entry name" value="Ig_sub"/>
</dbReference>
<evidence type="ECO:0000256" key="1">
    <source>
        <dbReference type="ARBA" id="ARBA00004479"/>
    </source>
</evidence>
<dbReference type="InterPro" id="IPR051275">
    <property type="entry name" value="Cell_adhesion_signaling"/>
</dbReference>
<keyword evidence="7" id="KW-1185">Reference proteome</keyword>
<evidence type="ECO:0000313" key="7">
    <source>
        <dbReference type="Proteomes" id="UP001152795"/>
    </source>
</evidence>
<dbReference type="PIRSF" id="PIRSF000615">
    <property type="entry name" value="TyrPK_CSF1-R"/>
    <property type="match status" value="1"/>
</dbReference>
<evidence type="ECO:0000256" key="2">
    <source>
        <dbReference type="ARBA" id="ARBA00023136"/>
    </source>
</evidence>
<dbReference type="SUPFAM" id="SSF48726">
    <property type="entry name" value="Immunoglobulin"/>
    <property type="match status" value="4"/>
</dbReference>
<protein>
    <submittedName>
        <fullName evidence="6">Down syndrome cell adhesion molecule 1</fullName>
    </submittedName>
</protein>
<proteinExistence type="predicted"/>
<reference evidence="6" key="1">
    <citation type="submission" date="2020-04" db="EMBL/GenBank/DDBJ databases">
        <authorList>
            <person name="Alioto T."/>
            <person name="Alioto T."/>
            <person name="Gomez Garrido J."/>
        </authorList>
    </citation>
    <scope>NUCLEOTIDE SEQUENCE</scope>
    <source>
        <strain evidence="6">A484AB</strain>
    </source>
</reference>
<dbReference type="Pfam" id="PF00047">
    <property type="entry name" value="ig"/>
    <property type="match status" value="1"/>
</dbReference>
<evidence type="ECO:0000256" key="4">
    <source>
        <dbReference type="ARBA" id="ARBA00023180"/>
    </source>
</evidence>
<dbReference type="CDD" id="cd00096">
    <property type="entry name" value="Ig"/>
    <property type="match status" value="1"/>
</dbReference>
<dbReference type="Pfam" id="PF13927">
    <property type="entry name" value="Ig_3"/>
    <property type="match status" value="1"/>
</dbReference>
<dbReference type="Gene3D" id="2.60.40.10">
    <property type="entry name" value="Immunoglobulins"/>
    <property type="match status" value="4"/>
</dbReference>
<dbReference type="AlphaFoldDB" id="A0A6S7I5V2"/>
<dbReference type="Proteomes" id="UP001152795">
    <property type="component" value="Unassembled WGS sequence"/>
</dbReference>
<keyword evidence="3" id="KW-1015">Disulfide bond</keyword>
<dbReference type="InterPro" id="IPR036179">
    <property type="entry name" value="Ig-like_dom_sf"/>
</dbReference>
<dbReference type="InterPro" id="IPR007110">
    <property type="entry name" value="Ig-like_dom"/>
</dbReference>
<comment type="caution">
    <text evidence="6">The sequence shown here is derived from an EMBL/GenBank/DDBJ whole genome shotgun (WGS) entry which is preliminary data.</text>
</comment>
<dbReference type="InterPro" id="IPR013783">
    <property type="entry name" value="Ig-like_fold"/>
</dbReference>
<keyword evidence="2" id="KW-0472">Membrane</keyword>
<organism evidence="6 7">
    <name type="scientific">Paramuricea clavata</name>
    <name type="common">Red gorgonian</name>
    <name type="synonym">Violescent sea-whip</name>
    <dbReference type="NCBI Taxonomy" id="317549"/>
    <lineage>
        <taxon>Eukaryota</taxon>
        <taxon>Metazoa</taxon>
        <taxon>Cnidaria</taxon>
        <taxon>Anthozoa</taxon>
        <taxon>Octocorallia</taxon>
        <taxon>Malacalcyonacea</taxon>
        <taxon>Plexauridae</taxon>
        <taxon>Paramuricea</taxon>
    </lineage>
</organism>
<comment type="subcellular location">
    <subcellularLocation>
        <location evidence="1">Membrane</location>
        <topology evidence="1">Single-pass type I membrane protein</topology>
    </subcellularLocation>
</comment>
<dbReference type="PANTHER" id="PTHR11640">
    <property type="entry name" value="NEPHRIN"/>
    <property type="match status" value="1"/>
</dbReference>
<accession>A0A6S7I5V2</accession>
<dbReference type="GO" id="GO:0005886">
    <property type="term" value="C:plasma membrane"/>
    <property type="evidence" value="ECO:0007669"/>
    <property type="project" value="TreeGrafter"/>
</dbReference>
<keyword evidence="4" id="KW-0325">Glycoprotein</keyword>
<dbReference type="InterPro" id="IPR013151">
    <property type="entry name" value="Immunoglobulin_dom"/>
</dbReference>
<evidence type="ECO:0000256" key="5">
    <source>
        <dbReference type="ARBA" id="ARBA00023319"/>
    </source>
</evidence>
<dbReference type="OrthoDB" id="5970077at2759"/>